<dbReference type="AlphaFoldDB" id="A0A916SRX9"/>
<keyword evidence="3" id="KW-1185">Reference proteome</keyword>
<feature type="compositionally biased region" description="Pro residues" evidence="1">
    <location>
        <begin position="118"/>
        <end position="128"/>
    </location>
</feature>
<dbReference type="RefSeq" id="WP_188709748.1">
    <property type="nucleotide sequence ID" value="NZ_BMIG01000016.1"/>
</dbReference>
<feature type="compositionally biased region" description="Pro residues" evidence="1">
    <location>
        <begin position="63"/>
        <end position="75"/>
    </location>
</feature>
<name>A0A916SRX9_9BURK</name>
<evidence type="ECO:0008006" key="4">
    <source>
        <dbReference type="Google" id="ProtNLM"/>
    </source>
</evidence>
<feature type="compositionally biased region" description="Low complexity" evidence="1">
    <location>
        <begin position="76"/>
        <end position="87"/>
    </location>
</feature>
<evidence type="ECO:0000313" key="2">
    <source>
        <dbReference type="EMBL" id="GGB10628.1"/>
    </source>
</evidence>
<feature type="region of interest" description="Disordered" evidence="1">
    <location>
        <begin position="63"/>
        <end position="136"/>
    </location>
</feature>
<gene>
    <name evidence="2" type="ORF">GCM10011496_34460</name>
</gene>
<comment type="caution">
    <text evidence="2">The sequence shown here is derived from an EMBL/GenBank/DDBJ whole genome shotgun (WGS) entry which is preliminary data.</text>
</comment>
<evidence type="ECO:0000256" key="1">
    <source>
        <dbReference type="SAM" id="MobiDB-lite"/>
    </source>
</evidence>
<accession>A0A916SRX9</accession>
<reference evidence="2" key="1">
    <citation type="journal article" date="2014" name="Int. J. Syst. Evol. Microbiol.">
        <title>Complete genome sequence of Corynebacterium casei LMG S-19264T (=DSM 44701T), isolated from a smear-ripened cheese.</title>
        <authorList>
            <consortium name="US DOE Joint Genome Institute (JGI-PGF)"/>
            <person name="Walter F."/>
            <person name="Albersmeier A."/>
            <person name="Kalinowski J."/>
            <person name="Ruckert C."/>
        </authorList>
    </citation>
    <scope>NUCLEOTIDE SEQUENCE</scope>
    <source>
        <strain evidence="2">CGMCC 1.15322</strain>
    </source>
</reference>
<dbReference type="Pfam" id="PF11306">
    <property type="entry name" value="DUF3108"/>
    <property type="match status" value="1"/>
</dbReference>
<dbReference type="InterPro" id="IPR021457">
    <property type="entry name" value="DUF3108"/>
</dbReference>
<organism evidence="2 3">
    <name type="scientific">Polaromonas eurypsychrophila</name>
    <dbReference type="NCBI Taxonomy" id="1614635"/>
    <lineage>
        <taxon>Bacteria</taxon>
        <taxon>Pseudomonadati</taxon>
        <taxon>Pseudomonadota</taxon>
        <taxon>Betaproteobacteria</taxon>
        <taxon>Burkholderiales</taxon>
        <taxon>Comamonadaceae</taxon>
        <taxon>Polaromonas</taxon>
    </lineage>
</organism>
<protein>
    <recommendedName>
        <fullName evidence="4">DUF3108 domain-containing protein</fullName>
    </recommendedName>
</protein>
<sequence length="356" mass="37792">MNALTAQHTAAPPLRPLLVLTSAVVLAHVLLLQAAPAHWGMEAERALKLRPLITRSIEIKPPSPTAALPAPPPPVQRAAPAVAPRLQQNTASALAKKEPAAIESIASPVPEPTATTTPPTPAPEPRPPVAEAAPATPVAAAGALTIPGSMRLKYSMTGRSRNMDYHASAQLDWLQDGEAYQAGMVVSAFGLGERSMASRGQITGDGLAPTRFLDKSRSERAAHFQPDKGKITFSANSPDVPWQPGAQDRVSVFVQLASLLAGDPAKYPVGSSVSLFTAGPTGADTWTFVVEAEEKLSLPAGEFSAVKLTRKPQRDYDQAVEVWLAPSLAWLPARIRITQHNGDFVDQQLRVAEKPL</sequence>
<dbReference type="Proteomes" id="UP000620596">
    <property type="component" value="Unassembled WGS sequence"/>
</dbReference>
<evidence type="ECO:0000313" key="3">
    <source>
        <dbReference type="Proteomes" id="UP000620596"/>
    </source>
</evidence>
<proteinExistence type="predicted"/>
<dbReference type="EMBL" id="BMIG01000016">
    <property type="protein sequence ID" value="GGB10628.1"/>
    <property type="molecule type" value="Genomic_DNA"/>
</dbReference>
<reference evidence="2" key="2">
    <citation type="submission" date="2020-09" db="EMBL/GenBank/DDBJ databases">
        <authorList>
            <person name="Sun Q."/>
            <person name="Zhou Y."/>
        </authorList>
    </citation>
    <scope>NUCLEOTIDE SEQUENCE</scope>
    <source>
        <strain evidence="2">CGMCC 1.15322</strain>
    </source>
</reference>